<dbReference type="Gene3D" id="1.20.1600.10">
    <property type="entry name" value="Outer membrane efflux proteins (OEP)"/>
    <property type="match status" value="1"/>
</dbReference>
<feature type="signal peptide" evidence="2">
    <location>
        <begin position="1"/>
        <end position="19"/>
    </location>
</feature>
<dbReference type="Proteomes" id="UP001595961">
    <property type="component" value="Unassembled WGS sequence"/>
</dbReference>
<dbReference type="PANTHER" id="PTHR30203:SF32">
    <property type="entry name" value="CATION EFFLUX SYSTEM PROTEIN CUSC"/>
    <property type="match status" value="1"/>
</dbReference>
<evidence type="ECO:0000313" key="3">
    <source>
        <dbReference type="EMBL" id="MFC4525936.1"/>
    </source>
</evidence>
<dbReference type="NCBIfam" id="TIGR01845">
    <property type="entry name" value="outer_NodT"/>
    <property type="match status" value="1"/>
</dbReference>
<name>A0ABV9BZ87_9GAMM</name>
<accession>A0ABV9BZ87</accession>
<sequence>MSRRTGPLRLWLACAACLAGCVTVGPDFHPQHEEWAEHWSSPAVEQATAQQAQPDAGQWWQVFADQNLERLMAEADAHNADLKIAGLRVLEARAQLGIAQSGRYPQVQQIGGDALYTKSRRSGSSEGNTSGSWQYGLGFDIGWELDFWGRFRRAIEAADAAYFASQANREAVLVLLHAQVADTYFTMRTAEARLRIARENAALQKRSYEITEKLFKSGETDELDLQQAKTQYLSTLSSIPSFESQITLARHALSALIGRPPGPLPELDQQPGKEGVIPIVDRALLQDVPANLLLRRPDVRAAELHMASQSALIGVAKADLYPTVTLLGTLAWSANSSSGTPSSLLSASEVAGSPSKLALAVGPSVTWNVFDHGRIVNNVRVQDARLQQLVVAYQDTVRQAAREADDAATAFLAASQRDDILHDAEQAAGRSLTLANTIYREGYSDFQRVLDAQRALAAQQDAYIVNRSNAVGSLIALYKAVGGGWYTEQPLVDPATREQMQQRTHWGHLIDETQAPAATPPSGGPSP</sequence>
<keyword evidence="2" id="KW-1134">Transmembrane beta strand</keyword>
<keyword evidence="4" id="KW-1185">Reference proteome</keyword>
<comment type="caution">
    <text evidence="3">The sequence shown here is derived from an EMBL/GenBank/DDBJ whole genome shotgun (WGS) entry which is preliminary data.</text>
</comment>
<feature type="chain" id="PRO_5044956950" evidence="2">
    <location>
        <begin position="20"/>
        <end position="527"/>
    </location>
</feature>
<evidence type="ECO:0000256" key="1">
    <source>
        <dbReference type="ARBA" id="ARBA00007613"/>
    </source>
</evidence>
<dbReference type="InterPro" id="IPR003423">
    <property type="entry name" value="OMP_efflux"/>
</dbReference>
<gene>
    <name evidence="3" type="ORF">ACFO5W_04735</name>
</gene>
<reference evidence="4" key="1">
    <citation type="journal article" date="2019" name="Int. J. Syst. Evol. Microbiol.">
        <title>The Global Catalogue of Microorganisms (GCM) 10K type strain sequencing project: providing services to taxonomists for standard genome sequencing and annotation.</title>
        <authorList>
            <consortium name="The Broad Institute Genomics Platform"/>
            <consortium name="The Broad Institute Genome Sequencing Center for Infectious Disease"/>
            <person name="Wu L."/>
            <person name="Ma J."/>
        </authorList>
    </citation>
    <scope>NUCLEOTIDE SEQUENCE [LARGE SCALE GENOMIC DNA]</scope>
    <source>
        <strain evidence="4">CCM 4481</strain>
    </source>
</reference>
<dbReference type="Pfam" id="PF02321">
    <property type="entry name" value="OEP"/>
    <property type="match status" value="2"/>
</dbReference>
<dbReference type="PANTHER" id="PTHR30203">
    <property type="entry name" value="OUTER MEMBRANE CATION EFFLUX PROTEIN"/>
    <property type="match status" value="1"/>
</dbReference>
<comment type="subcellular location">
    <subcellularLocation>
        <location evidence="2">Cell outer membrane</location>
        <topology evidence="2">Lipid-anchor</topology>
    </subcellularLocation>
</comment>
<proteinExistence type="inferred from homology"/>
<dbReference type="InterPro" id="IPR010131">
    <property type="entry name" value="MdtP/NodT-like"/>
</dbReference>
<comment type="similarity">
    <text evidence="1 2">Belongs to the outer membrane factor (OMF) (TC 1.B.17) family.</text>
</comment>
<protein>
    <submittedName>
        <fullName evidence="3">Efflux transporter outer membrane subunit</fullName>
    </submittedName>
</protein>
<evidence type="ECO:0000256" key="2">
    <source>
        <dbReference type="RuleBase" id="RU362097"/>
    </source>
</evidence>
<keyword evidence="2" id="KW-0732">Signal</keyword>
<dbReference type="EMBL" id="JBHSGA010000008">
    <property type="protein sequence ID" value="MFC4525936.1"/>
    <property type="molecule type" value="Genomic_DNA"/>
</dbReference>
<organism evidence="3 4">
    <name type="scientific">Dyella halodurans</name>
    <dbReference type="NCBI Taxonomy" id="1920171"/>
    <lineage>
        <taxon>Bacteria</taxon>
        <taxon>Pseudomonadati</taxon>
        <taxon>Pseudomonadota</taxon>
        <taxon>Gammaproteobacteria</taxon>
        <taxon>Lysobacterales</taxon>
        <taxon>Rhodanobacteraceae</taxon>
        <taxon>Dyella</taxon>
    </lineage>
</organism>
<evidence type="ECO:0000313" key="4">
    <source>
        <dbReference type="Proteomes" id="UP001595961"/>
    </source>
</evidence>
<keyword evidence="2" id="KW-0812">Transmembrane</keyword>
<keyword evidence="2" id="KW-0472">Membrane</keyword>
<dbReference type="SUPFAM" id="SSF56954">
    <property type="entry name" value="Outer membrane efflux proteins (OEP)"/>
    <property type="match status" value="1"/>
</dbReference>
<dbReference type="Gene3D" id="2.20.200.10">
    <property type="entry name" value="Outer membrane efflux proteins (OEP)"/>
    <property type="match status" value="1"/>
</dbReference>
<keyword evidence="2" id="KW-0449">Lipoprotein</keyword>
<dbReference type="RefSeq" id="WP_266150657.1">
    <property type="nucleotide sequence ID" value="NZ_CP064028.1"/>
</dbReference>
<keyword evidence="2" id="KW-0564">Palmitate</keyword>